<dbReference type="PROSITE" id="PS00688">
    <property type="entry name" value="SIGMA54_INTERACT_3"/>
    <property type="match status" value="1"/>
</dbReference>
<dbReference type="Proteomes" id="UP000265955">
    <property type="component" value="Unassembled WGS sequence"/>
</dbReference>
<keyword evidence="3" id="KW-0805">Transcription regulation</keyword>
<dbReference type="OrthoDB" id="9761705at2"/>
<dbReference type="GO" id="GO:0006355">
    <property type="term" value="P:regulation of DNA-templated transcription"/>
    <property type="evidence" value="ECO:0007669"/>
    <property type="project" value="InterPro"/>
</dbReference>
<keyword evidence="5" id="KW-0804">Transcription</keyword>
<dbReference type="Pfam" id="PF00158">
    <property type="entry name" value="Sigma54_activat"/>
    <property type="match status" value="1"/>
</dbReference>
<dbReference type="PROSITE" id="PS00676">
    <property type="entry name" value="SIGMA54_INTERACT_2"/>
    <property type="match status" value="1"/>
</dbReference>
<dbReference type="FunFam" id="3.40.50.300:FF:000006">
    <property type="entry name" value="DNA-binding transcriptional regulator NtrC"/>
    <property type="match status" value="1"/>
</dbReference>
<dbReference type="SMART" id="SM00382">
    <property type="entry name" value="AAA"/>
    <property type="match status" value="1"/>
</dbReference>
<evidence type="ECO:0000256" key="4">
    <source>
        <dbReference type="ARBA" id="ARBA00023125"/>
    </source>
</evidence>
<dbReference type="Gene3D" id="1.10.8.60">
    <property type="match status" value="1"/>
</dbReference>
<dbReference type="InterPro" id="IPR045343">
    <property type="entry name" value="VpsR"/>
</dbReference>
<dbReference type="EMBL" id="QYUO01000001">
    <property type="protein sequence ID" value="RJF97464.1"/>
    <property type="molecule type" value="Genomic_DNA"/>
</dbReference>
<evidence type="ECO:0000256" key="5">
    <source>
        <dbReference type="ARBA" id="ARBA00023163"/>
    </source>
</evidence>
<evidence type="ECO:0000256" key="2">
    <source>
        <dbReference type="ARBA" id="ARBA00022840"/>
    </source>
</evidence>
<dbReference type="GO" id="GO:0005524">
    <property type="term" value="F:ATP binding"/>
    <property type="evidence" value="ECO:0007669"/>
    <property type="project" value="UniProtKB-KW"/>
</dbReference>
<sequence>MLYASNSAPTTQPVLVLRLAGRNGQPCQYTETLRQQGLNLIECFSLDAANDALQTGCRVGLLTVTHEADLAHLDKCEPFVSNTRVTWVGLVAQELISLPRMRDFIGEHLFNFISIPAQLDHIVLTLRHAWGMAYLRDVRNENLGRPQPLVDDGEFAMVGKTPQMLQLFSQLHKVARTDAAVMIAGPSGTGKELAALSIHRQSARRNAPFVAVNCGAIAPQLFQSELFGYEKGAFTGAHQRKIGRIEAAQGGTLFLDEIGDMPFDMQVNLLRFLQEKTIERVGGNDSLEIDVRVIAATHVDLAEAVAQGRFREDLYYRINVVCIEIPQLADRGQDIEDISRHYFSKFASMHNRSLRGFSKAAMNAMLSHSWPGNVRELVNRVQRATVMAEGRFIQPEDLGLNRNSGDSQLMSLEDARAAAERTMIRRALAQSRNQISRAASLLGVSRVTLYRLIEKYNIRPEVMSGARPSFVGNPGSEMDARK</sequence>
<dbReference type="Gene3D" id="1.10.10.60">
    <property type="entry name" value="Homeodomain-like"/>
    <property type="match status" value="1"/>
</dbReference>
<reference evidence="8" key="1">
    <citation type="submission" date="2018-09" db="EMBL/GenBank/DDBJ databases">
        <authorList>
            <person name="Zhu H."/>
        </authorList>
    </citation>
    <scope>NUCLEOTIDE SEQUENCE [LARGE SCALE GENOMIC DNA]</scope>
    <source>
        <strain evidence="8">K1R23-30</strain>
    </source>
</reference>
<keyword evidence="2" id="KW-0067">ATP-binding</keyword>
<dbReference type="InterPro" id="IPR003593">
    <property type="entry name" value="AAA+_ATPase"/>
</dbReference>
<dbReference type="Gene3D" id="3.40.50.300">
    <property type="entry name" value="P-loop containing nucleotide triphosphate hydrolases"/>
    <property type="match status" value="1"/>
</dbReference>
<dbReference type="PRINTS" id="PR01590">
    <property type="entry name" value="HTHFIS"/>
</dbReference>
<evidence type="ECO:0000259" key="6">
    <source>
        <dbReference type="PROSITE" id="PS50045"/>
    </source>
</evidence>
<keyword evidence="4" id="KW-0238">DNA-binding</keyword>
<dbReference type="InterPro" id="IPR009057">
    <property type="entry name" value="Homeodomain-like_sf"/>
</dbReference>
<dbReference type="InterPro" id="IPR025944">
    <property type="entry name" value="Sigma_54_int_dom_CS"/>
</dbReference>
<dbReference type="SUPFAM" id="SSF46689">
    <property type="entry name" value="Homeodomain-like"/>
    <property type="match status" value="1"/>
</dbReference>
<dbReference type="Pfam" id="PF20161">
    <property type="entry name" value="VpsR"/>
    <property type="match status" value="1"/>
</dbReference>
<accession>A0A3A3FQI3</accession>
<gene>
    <name evidence="7" type="ORF">D3871_02150</name>
</gene>
<organism evidence="7 8">
    <name type="scientific">Noviherbaspirillum saxi</name>
    <dbReference type="NCBI Taxonomy" id="2320863"/>
    <lineage>
        <taxon>Bacteria</taxon>
        <taxon>Pseudomonadati</taxon>
        <taxon>Pseudomonadota</taxon>
        <taxon>Betaproteobacteria</taxon>
        <taxon>Burkholderiales</taxon>
        <taxon>Oxalobacteraceae</taxon>
        <taxon>Noviherbaspirillum</taxon>
    </lineage>
</organism>
<name>A0A3A3FQI3_9BURK</name>
<keyword evidence="8" id="KW-1185">Reference proteome</keyword>
<evidence type="ECO:0000313" key="8">
    <source>
        <dbReference type="Proteomes" id="UP000265955"/>
    </source>
</evidence>
<keyword evidence="1" id="KW-0547">Nucleotide-binding</keyword>
<proteinExistence type="predicted"/>
<protein>
    <submittedName>
        <fullName evidence="7">Sigma-54-dependent Fis family transcriptional regulator</fullName>
    </submittedName>
</protein>
<dbReference type="Pfam" id="PF25601">
    <property type="entry name" value="AAA_lid_14"/>
    <property type="match status" value="1"/>
</dbReference>
<dbReference type="InterPro" id="IPR002078">
    <property type="entry name" value="Sigma_54_int"/>
</dbReference>
<comment type="caution">
    <text evidence="7">The sequence shown here is derived from an EMBL/GenBank/DDBJ whole genome shotgun (WGS) entry which is preliminary data.</text>
</comment>
<dbReference type="PANTHER" id="PTHR32071:SF120">
    <property type="entry name" value="TRANSCRIPTIONAL REGULATOR-RELATED"/>
    <property type="match status" value="1"/>
</dbReference>
<dbReference type="PROSITE" id="PS50045">
    <property type="entry name" value="SIGMA54_INTERACT_4"/>
    <property type="match status" value="1"/>
</dbReference>
<evidence type="ECO:0000313" key="7">
    <source>
        <dbReference type="EMBL" id="RJF97464.1"/>
    </source>
</evidence>
<evidence type="ECO:0000256" key="1">
    <source>
        <dbReference type="ARBA" id="ARBA00022741"/>
    </source>
</evidence>
<dbReference type="RefSeq" id="WP_119767414.1">
    <property type="nucleotide sequence ID" value="NZ_QYUO01000001.1"/>
</dbReference>
<dbReference type="Pfam" id="PF02954">
    <property type="entry name" value="HTH_8"/>
    <property type="match status" value="1"/>
</dbReference>
<evidence type="ECO:0000256" key="3">
    <source>
        <dbReference type="ARBA" id="ARBA00023015"/>
    </source>
</evidence>
<dbReference type="SUPFAM" id="SSF52540">
    <property type="entry name" value="P-loop containing nucleoside triphosphate hydrolases"/>
    <property type="match status" value="1"/>
</dbReference>
<dbReference type="InterPro" id="IPR027417">
    <property type="entry name" value="P-loop_NTPase"/>
</dbReference>
<dbReference type="CDD" id="cd00009">
    <property type="entry name" value="AAA"/>
    <property type="match status" value="1"/>
</dbReference>
<dbReference type="InterPro" id="IPR058031">
    <property type="entry name" value="AAA_lid_NorR"/>
</dbReference>
<dbReference type="GO" id="GO:0043565">
    <property type="term" value="F:sequence-specific DNA binding"/>
    <property type="evidence" value="ECO:0007669"/>
    <property type="project" value="InterPro"/>
</dbReference>
<dbReference type="InterPro" id="IPR002197">
    <property type="entry name" value="HTH_Fis"/>
</dbReference>
<dbReference type="PANTHER" id="PTHR32071">
    <property type="entry name" value="TRANSCRIPTIONAL REGULATORY PROTEIN"/>
    <property type="match status" value="1"/>
</dbReference>
<dbReference type="AlphaFoldDB" id="A0A3A3FQI3"/>
<feature type="domain" description="Sigma-54 factor interaction" evidence="6">
    <location>
        <begin position="157"/>
        <end position="386"/>
    </location>
</feature>
<dbReference type="InterPro" id="IPR025943">
    <property type="entry name" value="Sigma_54_int_dom_ATP-bd_2"/>
</dbReference>